<dbReference type="Pfam" id="PF04536">
    <property type="entry name" value="TPM_phosphatase"/>
    <property type="match status" value="1"/>
</dbReference>
<evidence type="ECO:0000256" key="2">
    <source>
        <dbReference type="SAM" id="SignalP"/>
    </source>
</evidence>
<keyword evidence="5" id="KW-1185">Reference proteome</keyword>
<keyword evidence="2" id="KW-0732">Signal</keyword>
<dbReference type="Gene3D" id="3.10.310.50">
    <property type="match status" value="1"/>
</dbReference>
<accession>Q1JVE9</accession>
<keyword evidence="1" id="KW-0812">Transmembrane</keyword>
<protein>
    <recommendedName>
        <fullName evidence="3">TPM domain-containing protein</fullName>
    </recommendedName>
</protein>
<evidence type="ECO:0000259" key="3">
    <source>
        <dbReference type="Pfam" id="PF04536"/>
    </source>
</evidence>
<feature type="domain" description="TPM" evidence="3">
    <location>
        <begin position="31"/>
        <end position="154"/>
    </location>
</feature>
<evidence type="ECO:0000313" key="5">
    <source>
        <dbReference type="Proteomes" id="UP000005695"/>
    </source>
</evidence>
<gene>
    <name evidence="4" type="ORF">Dace_0056</name>
</gene>
<comment type="caution">
    <text evidence="4">The sequence shown here is derived from an EMBL/GenBank/DDBJ whole genome shotgun (WGS) entry which is preliminary data.</text>
</comment>
<keyword evidence="1" id="KW-1133">Transmembrane helix</keyword>
<feature type="transmembrane region" description="Helical" evidence="1">
    <location>
        <begin position="173"/>
        <end position="190"/>
    </location>
</feature>
<reference evidence="4" key="2">
    <citation type="submission" date="2006-05" db="EMBL/GenBank/DDBJ databases">
        <title>Sequencing of the draft genome and assembly of Desulfuromonas acetoxidans DSM 684.</title>
        <authorList>
            <consortium name="US DOE Joint Genome Institute (JGI-PGF)"/>
            <person name="Copeland A."/>
            <person name="Lucas S."/>
            <person name="Lapidus A."/>
            <person name="Barry K."/>
            <person name="Detter J.C."/>
            <person name="Glavina del Rio T."/>
            <person name="Hammon N."/>
            <person name="Israni S."/>
            <person name="Dalin E."/>
            <person name="Tice H."/>
            <person name="Bruce D."/>
            <person name="Pitluck S."/>
            <person name="Richardson P."/>
        </authorList>
    </citation>
    <scope>NUCLEOTIDE SEQUENCE [LARGE SCALE GENOMIC DNA]</scope>
    <source>
        <strain evidence="4">DSM 684</strain>
    </source>
</reference>
<name>Q1JVE9_DESA6</name>
<organism evidence="4 5">
    <name type="scientific">Desulfuromonas acetoxidans (strain DSM 684 / 11070)</name>
    <dbReference type="NCBI Taxonomy" id="281689"/>
    <lineage>
        <taxon>Bacteria</taxon>
        <taxon>Pseudomonadati</taxon>
        <taxon>Thermodesulfobacteriota</taxon>
        <taxon>Desulfuromonadia</taxon>
        <taxon>Desulfuromonadales</taxon>
        <taxon>Desulfuromonadaceae</taxon>
        <taxon>Desulfuromonas</taxon>
    </lineage>
</organism>
<dbReference type="RefSeq" id="WP_006003256.1">
    <property type="nucleotide sequence ID" value="NZ_AAEW02000042.1"/>
</dbReference>
<dbReference type="AlphaFoldDB" id="Q1JVE9"/>
<feature type="chain" id="PRO_5004192518" description="TPM domain-containing protein" evidence="2">
    <location>
        <begin position="22"/>
        <end position="231"/>
    </location>
</feature>
<evidence type="ECO:0000256" key="1">
    <source>
        <dbReference type="SAM" id="Phobius"/>
    </source>
</evidence>
<dbReference type="InterPro" id="IPR007621">
    <property type="entry name" value="TPM_dom"/>
</dbReference>
<dbReference type="PANTHER" id="PTHR30373:SF2">
    <property type="entry name" value="UPF0603 PROTEIN YGCG"/>
    <property type="match status" value="1"/>
</dbReference>
<reference evidence="4" key="1">
    <citation type="submission" date="2006-05" db="EMBL/GenBank/DDBJ databases">
        <title>Annotation of the draft genome assembly of Desulfuromonas acetoxidans DSM 684.</title>
        <authorList>
            <consortium name="US DOE Joint Genome Institute (JGI-ORNL)"/>
            <person name="Larimer F."/>
            <person name="Land M."/>
            <person name="Hauser L."/>
        </authorList>
    </citation>
    <scope>NUCLEOTIDE SEQUENCE [LARGE SCALE GENOMIC DNA]</scope>
    <source>
        <strain evidence="4">DSM 684</strain>
    </source>
</reference>
<dbReference type="PANTHER" id="PTHR30373">
    <property type="entry name" value="UPF0603 PROTEIN YGCG"/>
    <property type="match status" value="1"/>
</dbReference>
<evidence type="ECO:0000313" key="4">
    <source>
        <dbReference type="EMBL" id="EAT14209.1"/>
    </source>
</evidence>
<keyword evidence="1" id="KW-0472">Membrane</keyword>
<dbReference type="EMBL" id="AAEW02000042">
    <property type="protein sequence ID" value="EAT14209.1"/>
    <property type="molecule type" value="Genomic_DNA"/>
</dbReference>
<proteinExistence type="predicted"/>
<feature type="signal peptide" evidence="2">
    <location>
        <begin position="1"/>
        <end position="21"/>
    </location>
</feature>
<dbReference type="OrthoDB" id="9810918at2"/>
<dbReference type="Proteomes" id="UP000005695">
    <property type="component" value="Unassembled WGS sequence"/>
</dbReference>
<sequence>MRYLWLVLFSLLLCGATSLHAFEVPPSQGYVTDLAQLIDTTTERKLEQYLRSFENTDSTQLVVLTIPDLDGLPVEQAALEVAEQWQIGQREHDNGVLLLVARDDRKVRIEVGMGLEGRLTDLLAGRIVDQELLPHFRQGKYTDGIVAGVFAISDAVRGEYKGNGGDKKRDRNPFGLLFFLLFVLPIFLPGRRRSLFWFGGFGGGGGRGGFGGGGFSGGGGGFGGGGASGSW</sequence>